<dbReference type="Pfam" id="PF03175">
    <property type="entry name" value="DNA_pol_B_2"/>
    <property type="match status" value="1"/>
</dbReference>
<dbReference type="Proteomes" id="UP000030746">
    <property type="component" value="Unassembled WGS sequence"/>
</dbReference>
<evidence type="ECO:0000256" key="8">
    <source>
        <dbReference type="ARBA" id="ARBA00049244"/>
    </source>
</evidence>
<dbReference type="KEGG" id="lgi:LOTGIDRAFT_165504"/>
<dbReference type="GO" id="GO:0006260">
    <property type="term" value="P:DNA replication"/>
    <property type="evidence" value="ECO:0007669"/>
    <property type="project" value="UniProtKB-KW"/>
</dbReference>
<dbReference type="GO" id="GO:0003887">
    <property type="term" value="F:DNA-directed DNA polymerase activity"/>
    <property type="evidence" value="ECO:0007669"/>
    <property type="project" value="UniProtKB-KW"/>
</dbReference>
<evidence type="ECO:0000256" key="3">
    <source>
        <dbReference type="ARBA" id="ARBA00022679"/>
    </source>
</evidence>
<dbReference type="EC" id="2.7.7.7" evidence="2"/>
<dbReference type="HOGENOM" id="CLU_010254_0_2_1"/>
<name>V4A1A9_LOTGI</name>
<evidence type="ECO:0000313" key="10">
    <source>
        <dbReference type="EMBL" id="ESO88720.1"/>
    </source>
</evidence>
<dbReference type="AlphaFoldDB" id="V4A1A9"/>
<dbReference type="EMBL" id="KB202656">
    <property type="protein sequence ID" value="ESO88720.1"/>
    <property type="molecule type" value="Genomic_DNA"/>
</dbReference>
<dbReference type="PROSITE" id="PS00116">
    <property type="entry name" value="DNA_POLYMERASE_B"/>
    <property type="match status" value="1"/>
</dbReference>
<dbReference type="InterPro" id="IPR017964">
    <property type="entry name" value="DNA-dir_DNA_pol_B_CS"/>
</dbReference>
<dbReference type="GeneID" id="20240105"/>
<keyword evidence="3" id="KW-0808">Transferase</keyword>
<organism evidence="10 11">
    <name type="scientific">Lottia gigantea</name>
    <name type="common">Giant owl limpet</name>
    <dbReference type="NCBI Taxonomy" id="225164"/>
    <lineage>
        <taxon>Eukaryota</taxon>
        <taxon>Metazoa</taxon>
        <taxon>Spiralia</taxon>
        <taxon>Lophotrochozoa</taxon>
        <taxon>Mollusca</taxon>
        <taxon>Gastropoda</taxon>
        <taxon>Patellogastropoda</taxon>
        <taxon>Lottioidea</taxon>
        <taxon>Lottiidae</taxon>
        <taxon>Lottia</taxon>
    </lineage>
</organism>
<keyword evidence="6" id="KW-0239">DNA-directed DNA polymerase</keyword>
<evidence type="ECO:0000256" key="4">
    <source>
        <dbReference type="ARBA" id="ARBA00022695"/>
    </source>
</evidence>
<dbReference type="GO" id="GO:0003677">
    <property type="term" value="F:DNA binding"/>
    <property type="evidence" value="ECO:0007669"/>
    <property type="project" value="UniProtKB-KW"/>
</dbReference>
<dbReference type="OrthoDB" id="10265614at2759"/>
<proteinExistence type="inferred from homology"/>
<evidence type="ECO:0000259" key="9">
    <source>
        <dbReference type="Pfam" id="PF03175"/>
    </source>
</evidence>
<dbReference type="Gene3D" id="3.90.1600.10">
    <property type="entry name" value="Palm domain of DNA polymerase"/>
    <property type="match status" value="1"/>
</dbReference>
<feature type="domain" description="DNA-directed DNA polymerase family B mitochondria/virus" evidence="9">
    <location>
        <begin position="340"/>
        <end position="588"/>
    </location>
</feature>
<dbReference type="GO" id="GO:0000166">
    <property type="term" value="F:nucleotide binding"/>
    <property type="evidence" value="ECO:0007669"/>
    <property type="project" value="InterPro"/>
</dbReference>
<keyword evidence="4" id="KW-0548">Nucleotidyltransferase</keyword>
<dbReference type="InterPro" id="IPR043502">
    <property type="entry name" value="DNA/RNA_pol_sf"/>
</dbReference>
<keyword evidence="5" id="KW-0235">DNA replication</keyword>
<reference evidence="10 11" key="1">
    <citation type="journal article" date="2013" name="Nature">
        <title>Insights into bilaterian evolution from three spiralian genomes.</title>
        <authorList>
            <person name="Simakov O."/>
            <person name="Marletaz F."/>
            <person name="Cho S.J."/>
            <person name="Edsinger-Gonzales E."/>
            <person name="Havlak P."/>
            <person name="Hellsten U."/>
            <person name="Kuo D.H."/>
            <person name="Larsson T."/>
            <person name="Lv J."/>
            <person name="Arendt D."/>
            <person name="Savage R."/>
            <person name="Osoegawa K."/>
            <person name="de Jong P."/>
            <person name="Grimwood J."/>
            <person name="Chapman J.A."/>
            <person name="Shapiro H."/>
            <person name="Aerts A."/>
            <person name="Otillar R.P."/>
            <person name="Terry A.Y."/>
            <person name="Boore J.L."/>
            <person name="Grigoriev I.V."/>
            <person name="Lindberg D.R."/>
            <person name="Seaver E.C."/>
            <person name="Weisblat D.A."/>
            <person name="Putnam N.H."/>
            <person name="Rokhsar D.S."/>
        </authorList>
    </citation>
    <scope>NUCLEOTIDE SEQUENCE [LARGE SCALE GENOMIC DNA]</scope>
</reference>
<comment type="similarity">
    <text evidence="1">Belongs to the DNA polymerase type-B family.</text>
</comment>
<evidence type="ECO:0000313" key="11">
    <source>
        <dbReference type="Proteomes" id="UP000030746"/>
    </source>
</evidence>
<dbReference type="InterPro" id="IPR023211">
    <property type="entry name" value="DNA_pol_palm_dom_sf"/>
</dbReference>
<gene>
    <name evidence="10" type="ORF">LOTGIDRAFT_165504</name>
</gene>
<evidence type="ECO:0000256" key="5">
    <source>
        <dbReference type="ARBA" id="ARBA00022705"/>
    </source>
</evidence>
<dbReference type="RefSeq" id="XP_009060765.1">
    <property type="nucleotide sequence ID" value="XM_009062517.1"/>
</dbReference>
<keyword evidence="11" id="KW-1185">Reference proteome</keyword>
<sequence length="766" mass="89766">MTTARICEFNKKFNTNFQIYMPKHRHFQPKKVTEELDWVFYLHKEHFCLIRRNNKALGIKEIEDNYDENVWRTCEDDNAVTQVSPLKLNVFPTIPDYCLYAWDCETYCEKETNKAIPYCCTLVNLEKLRKRLDDYNNYLSDLSDFNENLDFKPSDPISEEYYNILMTNIVEIFVGTDCIDQMLQRLGKVDQKRLTLISHNGSGSDNWIMIKNVKKQTQFPLKTARGIHSLPLTNSFTDEDLQKKWKRQKEIKVPKHTEKQNVEKVYSHTHPFIRYFIRQSIKGGRVSANRKSFETDKICAILKEYNESNTEGIIDLFKEYSVNPEDKTEVRAKLKELDYSKLMAFDANGLYASAMTEGEYPKAESARAFLPEEEKEFVKLFNKQKFRPRTAILKVWFEYPKNMFFQPIPAKDKITFTNRIGKKETGTKIRFRNGFCHDVLTSVDIQEIVKSGGKIIRILDGIVYEENFKTPPYRDYILILKELRNKYKKEGDMVASNCMKLLGNSLYGKSIQKDINTSRHLWSESTFKANFDSHVKSYEKVNDSQYIVEMNEEEKEFVPPKDFTRLTPAHLGAFILSHSKKIMNNFIHVIDGFYKPEIYYTDTDSFYISSSNWDKLNEAGLVSENEYSKGKNDYGDGGIIFGLYLAPKVKYNIILTSDGVLKEKKTFKGYSKDKIGVEDYIRLASGHDVTNEYKKPWVKSFTDGIVIPNEKQKKVFRSYLNLVKRKAPNEEGIMYPYNDGKELNINENYEFDDFDYLTIQEENEEC</sequence>
<evidence type="ECO:0000256" key="1">
    <source>
        <dbReference type="ARBA" id="ARBA00005755"/>
    </source>
</evidence>
<dbReference type="CTD" id="20240105"/>
<dbReference type="InterPro" id="IPR004868">
    <property type="entry name" value="DNA-dir_DNA_pol_B_mt/vir"/>
</dbReference>
<accession>V4A1A9</accession>
<dbReference type="SUPFAM" id="SSF56672">
    <property type="entry name" value="DNA/RNA polymerases"/>
    <property type="match status" value="1"/>
</dbReference>
<comment type="catalytic activity">
    <reaction evidence="8">
        <text>DNA(n) + a 2'-deoxyribonucleoside 5'-triphosphate = DNA(n+1) + diphosphate</text>
        <dbReference type="Rhea" id="RHEA:22508"/>
        <dbReference type="Rhea" id="RHEA-COMP:17339"/>
        <dbReference type="Rhea" id="RHEA-COMP:17340"/>
        <dbReference type="ChEBI" id="CHEBI:33019"/>
        <dbReference type="ChEBI" id="CHEBI:61560"/>
        <dbReference type="ChEBI" id="CHEBI:173112"/>
        <dbReference type="EC" id="2.7.7.7"/>
    </reaction>
</comment>
<protein>
    <recommendedName>
        <fullName evidence="2">DNA-directed DNA polymerase</fullName>
        <ecNumber evidence="2">2.7.7.7</ecNumber>
    </recommendedName>
</protein>
<evidence type="ECO:0000256" key="6">
    <source>
        <dbReference type="ARBA" id="ARBA00022932"/>
    </source>
</evidence>
<evidence type="ECO:0000256" key="2">
    <source>
        <dbReference type="ARBA" id="ARBA00012417"/>
    </source>
</evidence>
<evidence type="ECO:0000256" key="7">
    <source>
        <dbReference type="ARBA" id="ARBA00023125"/>
    </source>
</evidence>
<keyword evidence="7" id="KW-0238">DNA-binding</keyword>